<dbReference type="Pfam" id="PF01433">
    <property type="entry name" value="Peptidase_M1"/>
    <property type="match status" value="1"/>
</dbReference>
<dbReference type="GO" id="GO:0006508">
    <property type="term" value="P:proteolysis"/>
    <property type="evidence" value="ECO:0007669"/>
    <property type="project" value="UniProtKB-KW"/>
</dbReference>
<evidence type="ECO:0000313" key="16">
    <source>
        <dbReference type="EMBL" id="AIF39944.1"/>
    </source>
</evidence>
<keyword evidence="11" id="KW-0482">Metalloprotease</keyword>
<dbReference type="KEGG" id="dni:HX89_01940"/>
<feature type="signal peptide" evidence="14">
    <location>
        <begin position="1"/>
        <end position="36"/>
    </location>
</feature>
<dbReference type="InterPro" id="IPR042097">
    <property type="entry name" value="Aminopeptidase_N-like_N_sf"/>
</dbReference>
<feature type="domain" description="Peptidase M1 membrane alanine aminopeptidase" evidence="15">
    <location>
        <begin position="319"/>
        <end position="368"/>
    </location>
</feature>
<dbReference type="EC" id="3.4.11.2" evidence="4"/>
<dbReference type="GO" id="GO:0070006">
    <property type="term" value="F:metalloaminopeptidase activity"/>
    <property type="evidence" value="ECO:0007669"/>
    <property type="project" value="TreeGrafter"/>
</dbReference>
<dbReference type="GO" id="GO:0042277">
    <property type="term" value="F:peptide binding"/>
    <property type="evidence" value="ECO:0007669"/>
    <property type="project" value="TreeGrafter"/>
</dbReference>
<evidence type="ECO:0000256" key="4">
    <source>
        <dbReference type="ARBA" id="ARBA00012564"/>
    </source>
</evidence>
<dbReference type="eggNOG" id="COG0308">
    <property type="taxonomic scope" value="Bacteria"/>
</dbReference>
<evidence type="ECO:0000256" key="3">
    <source>
        <dbReference type="ARBA" id="ARBA00010136"/>
    </source>
</evidence>
<dbReference type="InterPro" id="IPR014782">
    <property type="entry name" value="Peptidase_M1_dom"/>
</dbReference>
<evidence type="ECO:0000256" key="7">
    <source>
        <dbReference type="ARBA" id="ARBA00022670"/>
    </source>
</evidence>
<dbReference type="GO" id="GO:0005615">
    <property type="term" value="C:extracellular space"/>
    <property type="evidence" value="ECO:0007669"/>
    <property type="project" value="TreeGrafter"/>
</dbReference>
<dbReference type="InterPro" id="IPR027268">
    <property type="entry name" value="Peptidase_M4/M1_CTD_sf"/>
</dbReference>
<evidence type="ECO:0000256" key="6">
    <source>
        <dbReference type="ARBA" id="ARBA00022438"/>
    </source>
</evidence>
<dbReference type="GO" id="GO:0008270">
    <property type="term" value="F:zinc ion binding"/>
    <property type="evidence" value="ECO:0007669"/>
    <property type="project" value="InterPro"/>
</dbReference>
<accession>A0A075JDC1</accession>
<dbReference type="EMBL" id="CP008889">
    <property type="protein sequence ID" value="AIF39944.1"/>
    <property type="molecule type" value="Genomic_DNA"/>
</dbReference>
<comment type="catalytic activity">
    <reaction evidence="1">
        <text>Release of an N-terminal amino acid, Xaa-|-Yaa- from a peptide, amide or arylamide. Xaa is preferably Ala, but may be most amino acids including Pro (slow action). When a terminal hydrophobic residue is followed by a prolyl residue, the two may be released as an intact Xaa-Pro dipeptide.</text>
        <dbReference type="EC" id="3.4.11.2"/>
    </reaction>
</comment>
<keyword evidence="6" id="KW-0031">Aminopeptidase</keyword>
<dbReference type="AlphaFoldDB" id="A0A075JDC1"/>
<evidence type="ECO:0000256" key="12">
    <source>
        <dbReference type="ARBA" id="ARBA00029811"/>
    </source>
</evidence>
<dbReference type="GO" id="GO:0016285">
    <property type="term" value="F:alanyl aminopeptidase activity"/>
    <property type="evidence" value="ECO:0007669"/>
    <property type="project" value="UniProtKB-EC"/>
</dbReference>
<evidence type="ECO:0000256" key="1">
    <source>
        <dbReference type="ARBA" id="ARBA00000098"/>
    </source>
</evidence>
<keyword evidence="9" id="KW-0378">Hydrolase</keyword>
<evidence type="ECO:0000256" key="5">
    <source>
        <dbReference type="ARBA" id="ARBA00015611"/>
    </source>
</evidence>
<keyword evidence="10" id="KW-0862">Zinc</keyword>
<evidence type="ECO:0000256" key="14">
    <source>
        <dbReference type="SAM" id="SignalP"/>
    </source>
</evidence>
<evidence type="ECO:0000259" key="15">
    <source>
        <dbReference type="Pfam" id="PF01433"/>
    </source>
</evidence>
<gene>
    <name evidence="16" type="ORF">HX89_01940</name>
</gene>
<proteinExistence type="inferred from homology"/>
<dbReference type="InterPro" id="IPR001930">
    <property type="entry name" value="Peptidase_M1"/>
</dbReference>
<evidence type="ECO:0000313" key="17">
    <source>
        <dbReference type="Proteomes" id="UP000027986"/>
    </source>
</evidence>
<dbReference type="Gene3D" id="2.60.40.1730">
    <property type="entry name" value="tricorn interacting facor f3 domain"/>
    <property type="match status" value="1"/>
</dbReference>
<evidence type="ECO:0000256" key="8">
    <source>
        <dbReference type="ARBA" id="ARBA00022723"/>
    </source>
</evidence>
<feature type="chain" id="PRO_5001706332" description="Aminopeptidase N" evidence="14">
    <location>
        <begin position="37"/>
        <end position="467"/>
    </location>
</feature>
<dbReference type="Proteomes" id="UP000027986">
    <property type="component" value="Chromosome"/>
</dbReference>
<dbReference type="InterPro" id="IPR050344">
    <property type="entry name" value="Peptidase_M1_aminopeptidases"/>
</dbReference>
<evidence type="ECO:0000256" key="10">
    <source>
        <dbReference type="ARBA" id="ARBA00022833"/>
    </source>
</evidence>
<evidence type="ECO:0000256" key="9">
    <source>
        <dbReference type="ARBA" id="ARBA00022801"/>
    </source>
</evidence>
<comment type="cofactor">
    <cofactor evidence="2">
        <name>Zn(2+)</name>
        <dbReference type="ChEBI" id="CHEBI:29105"/>
    </cofactor>
</comment>
<keyword evidence="7" id="KW-0645">Protease</keyword>
<dbReference type="PANTHER" id="PTHR11533:SF174">
    <property type="entry name" value="PUROMYCIN-SENSITIVE AMINOPEPTIDASE-RELATED"/>
    <property type="match status" value="1"/>
</dbReference>
<evidence type="ECO:0000256" key="11">
    <source>
        <dbReference type="ARBA" id="ARBA00023049"/>
    </source>
</evidence>
<evidence type="ECO:0000256" key="2">
    <source>
        <dbReference type="ARBA" id="ARBA00001947"/>
    </source>
</evidence>
<organism evidence="16 17">
    <name type="scientific">Dermacoccus nishinomiyaensis</name>
    <dbReference type="NCBI Taxonomy" id="1274"/>
    <lineage>
        <taxon>Bacteria</taxon>
        <taxon>Bacillati</taxon>
        <taxon>Actinomycetota</taxon>
        <taxon>Actinomycetes</taxon>
        <taxon>Micrococcales</taxon>
        <taxon>Dermacoccaceae</taxon>
        <taxon>Dermacoccus</taxon>
    </lineage>
</organism>
<dbReference type="GO" id="GO:0043171">
    <property type="term" value="P:peptide catabolic process"/>
    <property type="evidence" value="ECO:0007669"/>
    <property type="project" value="TreeGrafter"/>
</dbReference>
<dbReference type="SUPFAM" id="SSF63737">
    <property type="entry name" value="Leukotriene A4 hydrolase N-terminal domain"/>
    <property type="match status" value="1"/>
</dbReference>
<keyword evidence="17" id="KW-1185">Reference proteome</keyword>
<protein>
    <recommendedName>
        <fullName evidence="5">Aminopeptidase N</fullName>
        <ecNumber evidence="4">3.4.11.2</ecNumber>
    </recommendedName>
    <alternativeName>
        <fullName evidence="12">Alanine aminopeptidase</fullName>
    </alternativeName>
    <alternativeName>
        <fullName evidence="13">Lysyl aminopeptidase</fullName>
    </alternativeName>
</protein>
<dbReference type="PRINTS" id="PR00756">
    <property type="entry name" value="ALADIPTASE"/>
</dbReference>
<dbReference type="Gene3D" id="1.10.390.10">
    <property type="entry name" value="Neutral Protease Domain 2"/>
    <property type="match status" value="1"/>
</dbReference>
<dbReference type="GO" id="GO:0016020">
    <property type="term" value="C:membrane"/>
    <property type="evidence" value="ECO:0007669"/>
    <property type="project" value="TreeGrafter"/>
</dbReference>
<dbReference type="SUPFAM" id="SSF55486">
    <property type="entry name" value="Metalloproteases ('zincins'), catalytic domain"/>
    <property type="match status" value="1"/>
</dbReference>
<comment type="similarity">
    <text evidence="3">Belongs to the peptidase M1 family.</text>
</comment>
<dbReference type="GO" id="GO:0005737">
    <property type="term" value="C:cytoplasm"/>
    <property type="evidence" value="ECO:0007669"/>
    <property type="project" value="TreeGrafter"/>
</dbReference>
<dbReference type="InterPro" id="IPR006311">
    <property type="entry name" value="TAT_signal"/>
</dbReference>
<sequence length="467" mass="49971">MPELTCSHVSRRNALLGGAGAAALGCVATSTTSALADTTDPSYPRFGDSRYRVLHYQIGDTILTGSSPRLFGSTTMTCVAARSMTNLFVDFQHTPNVVSINGKAVRFSRTSSVATTYGDQGGHRRFTVSGFSLPAGARFTLKVGYNVSADANRTASLLSAGAHFVVAGEPIAATHWFPCNDRLDVKSTYGVSISTQRANRVMLARPTSQTFYTSGRTAMTNIRFAVAEPSATYQLGLAVGPFSVTSGTWSIGGRDVPYGVAAQPGLTKSTLLDHTPRALSYFAARYGSFPFSHAGGVLVEDIGVGAQETVGGPTYDASCNTAAFVAHENAHMWFGNSVTAASWADVVLIQEGLAQLLEWDYVQMLRATSGTSAAMWAPLLTPPTTWRVPTHMKVAKLTYQYAGGLMRELRREMDGSIEQARAPRFTAFLRTLATGHAHSSITRAQFKAEAQKAAGKDLSGFLRRYGI</sequence>
<keyword evidence="14" id="KW-0732">Signal</keyword>
<dbReference type="PROSITE" id="PS51318">
    <property type="entry name" value="TAT"/>
    <property type="match status" value="1"/>
</dbReference>
<dbReference type="HOGENOM" id="CLU_014298_2_0_11"/>
<reference evidence="16 17" key="1">
    <citation type="submission" date="2014-07" db="EMBL/GenBank/DDBJ databases">
        <title>Genome Sequencing of Dermacoccus nishinomiyaensis.</title>
        <authorList>
            <person name="Hong K.W."/>
            <person name="Chan K.G."/>
        </authorList>
    </citation>
    <scope>NUCLEOTIDE SEQUENCE [LARGE SCALE GENOMIC DNA]</scope>
    <source>
        <strain evidence="16 17">M25</strain>
    </source>
</reference>
<evidence type="ECO:0000256" key="13">
    <source>
        <dbReference type="ARBA" id="ARBA00031533"/>
    </source>
</evidence>
<name>A0A075JDC1_9MICO</name>
<keyword evidence="8" id="KW-0479">Metal-binding</keyword>
<dbReference type="PANTHER" id="PTHR11533">
    <property type="entry name" value="PROTEASE M1 ZINC METALLOPROTEASE"/>
    <property type="match status" value="1"/>
</dbReference>